<dbReference type="SUPFAM" id="SSF51316">
    <property type="entry name" value="Mss4-like"/>
    <property type="match status" value="1"/>
</dbReference>
<dbReference type="PROSITE" id="PS50850">
    <property type="entry name" value="MFS"/>
    <property type="match status" value="1"/>
</dbReference>
<feature type="domain" description="Major facilitator superfamily (MFS) profile" evidence="9">
    <location>
        <begin position="230"/>
        <end position="748"/>
    </location>
</feature>
<comment type="caution">
    <text evidence="11">The sequence shown here is derived from an EMBL/GenBank/DDBJ whole genome shotgun (WGS) entry which is preliminary data.</text>
</comment>
<accession>A0A9P4WNC0</accession>
<dbReference type="Gene3D" id="1.20.1250.20">
    <property type="entry name" value="MFS general substrate transporter like domains"/>
    <property type="match status" value="1"/>
</dbReference>
<dbReference type="Gene3D" id="2.170.150.20">
    <property type="entry name" value="Peptide methionine sulfoxide reductase"/>
    <property type="match status" value="1"/>
</dbReference>
<dbReference type="InterPro" id="IPR001958">
    <property type="entry name" value="Tet-R_TetA/multi-R_MdtG-like"/>
</dbReference>
<feature type="transmembrane region" description="Helical" evidence="8">
    <location>
        <begin position="361"/>
        <end position="385"/>
    </location>
</feature>
<evidence type="ECO:0000256" key="5">
    <source>
        <dbReference type="ARBA" id="ARBA00022989"/>
    </source>
</evidence>
<evidence type="ECO:0000256" key="8">
    <source>
        <dbReference type="SAM" id="Phobius"/>
    </source>
</evidence>
<dbReference type="GO" id="GO:0016020">
    <property type="term" value="C:membrane"/>
    <property type="evidence" value="ECO:0007669"/>
    <property type="project" value="UniProtKB-SubCell"/>
</dbReference>
<evidence type="ECO:0000259" key="9">
    <source>
        <dbReference type="PROSITE" id="PS50850"/>
    </source>
</evidence>
<keyword evidence="5 8" id="KW-1133">Transmembrane helix</keyword>
<comment type="similarity">
    <text evidence="2">Belongs to the MsrB Met sulfoxide reductase family.</text>
</comment>
<dbReference type="InterPro" id="IPR036259">
    <property type="entry name" value="MFS_trans_sf"/>
</dbReference>
<dbReference type="OrthoDB" id="10262656at2759"/>
<dbReference type="AlphaFoldDB" id="A0A9P4WNC0"/>
<keyword evidence="6" id="KW-0560">Oxidoreductase</keyword>
<feature type="transmembrane region" description="Helical" evidence="8">
    <location>
        <begin position="650"/>
        <end position="669"/>
    </location>
</feature>
<dbReference type="InterPro" id="IPR011701">
    <property type="entry name" value="MFS"/>
</dbReference>
<evidence type="ECO:0000256" key="7">
    <source>
        <dbReference type="ARBA" id="ARBA00023136"/>
    </source>
</evidence>
<evidence type="ECO:0000256" key="4">
    <source>
        <dbReference type="ARBA" id="ARBA00022692"/>
    </source>
</evidence>
<dbReference type="CDD" id="cd17330">
    <property type="entry name" value="MFS_SLC46_TetA_like"/>
    <property type="match status" value="1"/>
</dbReference>
<evidence type="ECO:0000256" key="2">
    <source>
        <dbReference type="ARBA" id="ARBA00007174"/>
    </source>
</evidence>
<gene>
    <name evidence="11" type="ORF">E8E12_003268</name>
</gene>
<evidence type="ECO:0000313" key="11">
    <source>
        <dbReference type="EMBL" id="KAF3037071.1"/>
    </source>
</evidence>
<feature type="transmembrane region" description="Helical" evidence="8">
    <location>
        <begin position="724"/>
        <end position="743"/>
    </location>
</feature>
<feature type="transmembrane region" description="Helical" evidence="8">
    <location>
        <begin position="415"/>
        <end position="437"/>
    </location>
</feature>
<keyword evidence="12" id="KW-1185">Reference proteome</keyword>
<feature type="transmembrane region" description="Helical" evidence="8">
    <location>
        <begin position="615"/>
        <end position="634"/>
    </location>
</feature>
<feature type="transmembrane region" description="Helical" evidence="8">
    <location>
        <begin position="525"/>
        <end position="549"/>
    </location>
</feature>
<proteinExistence type="inferred from homology"/>
<feature type="transmembrane region" description="Helical" evidence="8">
    <location>
        <begin position="327"/>
        <end position="349"/>
    </location>
</feature>
<dbReference type="EMBL" id="SWKV01000045">
    <property type="protein sequence ID" value="KAF3037071.1"/>
    <property type="molecule type" value="Genomic_DNA"/>
</dbReference>
<dbReference type="InterPro" id="IPR011057">
    <property type="entry name" value="Mss4-like_sf"/>
</dbReference>
<feature type="transmembrane region" description="Helical" evidence="8">
    <location>
        <begin position="303"/>
        <end position="321"/>
    </location>
</feature>
<dbReference type="PRINTS" id="PR01035">
    <property type="entry name" value="TCRTETA"/>
</dbReference>
<dbReference type="InterPro" id="IPR020846">
    <property type="entry name" value="MFS_dom"/>
</dbReference>
<evidence type="ECO:0000256" key="6">
    <source>
        <dbReference type="ARBA" id="ARBA00023002"/>
    </source>
</evidence>
<dbReference type="NCBIfam" id="TIGR00357">
    <property type="entry name" value="peptide-methionine (R)-S-oxide reductase MsrB"/>
    <property type="match status" value="1"/>
</dbReference>
<keyword evidence="7 8" id="KW-0472">Membrane</keyword>
<evidence type="ECO:0000256" key="1">
    <source>
        <dbReference type="ARBA" id="ARBA00004141"/>
    </source>
</evidence>
<dbReference type="GO" id="GO:0033743">
    <property type="term" value="F:peptide-methionine (R)-S-oxide reductase activity"/>
    <property type="evidence" value="ECO:0007669"/>
    <property type="project" value="InterPro"/>
</dbReference>
<protein>
    <submittedName>
        <fullName evidence="11">Uncharacterized protein</fullName>
    </submittedName>
</protein>
<evidence type="ECO:0000256" key="3">
    <source>
        <dbReference type="ARBA" id="ARBA00022448"/>
    </source>
</evidence>
<evidence type="ECO:0000313" key="12">
    <source>
        <dbReference type="Proteomes" id="UP000758155"/>
    </source>
</evidence>
<name>A0A9P4WNC0_9PLEO</name>
<feature type="domain" description="MsrB" evidence="10">
    <location>
        <begin position="76"/>
        <end position="200"/>
    </location>
</feature>
<organism evidence="11 12">
    <name type="scientific">Didymella heteroderae</name>
    <dbReference type="NCBI Taxonomy" id="1769908"/>
    <lineage>
        <taxon>Eukaryota</taxon>
        <taxon>Fungi</taxon>
        <taxon>Dikarya</taxon>
        <taxon>Ascomycota</taxon>
        <taxon>Pezizomycotina</taxon>
        <taxon>Dothideomycetes</taxon>
        <taxon>Pleosporomycetidae</taxon>
        <taxon>Pleosporales</taxon>
        <taxon>Pleosporineae</taxon>
        <taxon>Didymellaceae</taxon>
        <taxon>Didymella</taxon>
    </lineage>
</organism>
<reference evidence="11" key="1">
    <citation type="submission" date="2019-04" db="EMBL/GenBank/DDBJ databases">
        <title>Sequencing of skin fungus with MAO and IRED activity.</title>
        <authorList>
            <person name="Marsaioli A.J."/>
            <person name="Bonatto J.M.C."/>
            <person name="Reis Junior O."/>
        </authorList>
    </citation>
    <scope>NUCLEOTIDE SEQUENCE</scope>
    <source>
        <strain evidence="11">28M1</strain>
    </source>
</reference>
<comment type="subcellular location">
    <subcellularLocation>
        <location evidence="1">Membrane</location>
        <topology evidence="1">Multi-pass membrane protein</topology>
    </subcellularLocation>
</comment>
<dbReference type="PROSITE" id="PS51790">
    <property type="entry name" value="MSRB"/>
    <property type="match status" value="1"/>
</dbReference>
<sequence length="768" mass="84178">MRLPSFPQFVRAFHTISNTTSAFIRTNPAGALGRSFYASPQRATLQRSMPNIPFLGALFGSSSSTMSDNFPVSKPEGEWQAQLSPEQFRILRKKGTEMPGSSKYDKHYPDAGVYKCAGCDAPLYKANHKFDSGCGWPAFWDAFPNAVGQKPDPGLGMMRTEIVCNNCGGHLGHIFKGERFGNPKDERHCVNGVSINFTPEESLPQIDDTEQAEAAKEKPISWRALPRKDQLFVITLARLSEPLTQTSLGSYLYYQLQSFDKSLPEATISYQAGIIQAAFPFAQFLTAMFWGRIADAEYGGRKRVLYIGLLGTMCSIIGFGFSQSFPMAVACRCLGGVLNGNIGVMRTMISEIIKEKKYQSRAFLILPMTFNIGVIVGPILGGILADPVGSYPSIFGPGSFIGGKDGVHWMRRWPYALPNIMSACFLLLSALAVIFFLEETNELCKDRPDPGLRIGRVIRRYIFCQNIASESGYMAVAEDEYAASNSLELQPTPTSAHLDPPATSDKANKVLRQKLPFRRIWTRNLILTLIAHGFLAMHAGGFNSLWFIYLSTPRFDPANPHPPGFKPYGLVHFTGGLALPPARIGVALAILGFIGISLQLFLYPQLSHRLGTARSYRIFLALFPMTYVLAPFLSRVPSFSKPPAGVSGPWIWMAMIVVLFLQVVGRTFALPATSILVNNVSPHPSVLGTVHGIGQSVSSLTRTIGPILFSWVFGKGLNMGIVGLGWWLMASVAALGLVAAQWVREGDGHEILLEGEVRGKDGSVIRAD</sequence>
<dbReference type="GO" id="GO:0022857">
    <property type="term" value="F:transmembrane transporter activity"/>
    <property type="evidence" value="ECO:0007669"/>
    <property type="project" value="InterPro"/>
</dbReference>
<dbReference type="Pfam" id="PF01641">
    <property type="entry name" value="SelR"/>
    <property type="match status" value="1"/>
</dbReference>
<keyword evidence="4 8" id="KW-0812">Transmembrane</keyword>
<dbReference type="Proteomes" id="UP000758155">
    <property type="component" value="Unassembled WGS sequence"/>
</dbReference>
<dbReference type="InterPro" id="IPR002579">
    <property type="entry name" value="Met_Sox_Rdtase_MsrB_dom"/>
</dbReference>
<dbReference type="SUPFAM" id="SSF103473">
    <property type="entry name" value="MFS general substrate transporter"/>
    <property type="match status" value="1"/>
</dbReference>
<evidence type="ECO:0000259" key="10">
    <source>
        <dbReference type="PROSITE" id="PS51790"/>
    </source>
</evidence>
<dbReference type="Pfam" id="PF07690">
    <property type="entry name" value="MFS_1"/>
    <property type="match status" value="1"/>
</dbReference>
<feature type="transmembrane region" description="Helical" evidence="8">
    <location>
        <begin position="268"/>
        <end position="291"/>
    </location>
</feature>
<dbReference type="PANTHER" id="PTHR23504">
    <property type="entry name" value="MAJOR FACILITATOR SUPERFAMILY DOMAIN-CONTAINING PROTEIN 10"/>
    <property type="match status" value="1"/>
</dbReference>
<feature type="transmembrane region" description="Helical" evidence="8">
    <location>
        <begin position="584"/>
        <end position="603"/>
    </location>
</feature>
<keyword evidence="3" id="KW-0813">Transport</keyword>
<dbReference type="PANTHER" id="PTHR23504:SF6">
    <property type="entry name" value="MULTIDRUG TRANSPORTER, PUTATIVE (AFU_ORTHOLOGUE AFUA_4G08740)-RELATED"/>
    <property type="match status" value="1"/>
</dbReference>